<comment type="similarity">
    <text evidence="1">Belongs to the AfsR/DnrI/RedD regulatory family.</text>
</comment>
<dbReference type="Gene3D" id="3.40.50.300">
    <property type="entry name" value="P-loop containing nucleotide triphosphate hydrolases"/>
    <property type="match status" value="1"/>
</dbReference>
<dbReference type="InterPro" id="IPR005158">
    <property type="entry name" value="BTAD"/>
</dbReference>
<keyword evidence="6" id="KW-1185">Reference proteome</keyword>
<name>A0ABU5R2P6_9PSEU</name>
<dbReference type="InterPro" id="IPR027417">
    <property type="entry name" value="P-loop_NTPase"/>
</dbReference>
<evidence type="ECO:0000256" key="1">
    <source>
        <dbReference type="ARBA" id="ARBA00005820"/>
    </source>
</evidence>
<dbReference type="Pfam" id="PF03704">
    <property type="entry name" value="BTAD"/>
    <property type="match status" value="1"/>
</dbReference>
<evidence type="ECO:0000313" key="6">
    <source>
        <dbReference type="Proteomes" id="UP001304298"/>
    </source>
</evidence>
<dbReference type="Gene3D" id="1.25.40.10">
    <property type="entry name" value="Tetratricopeptide repeat domain"/>
    <property type="match status" value="1"/>
</dbReference>
<dbReference type="InterPro" id="IPR036388">
    <property type="entry name" value="WH-like_DNA-bd_sf"/>
</dbReference>
<dbReference type="PRINTS" id="PR00364">
    <property type="entry name" value="DISEASERSIST"/>
</dbReference>
<feature type="domain" description="Bacterial transcriptional activator" evidence="4">
    <location>
        <begin position="92"/>
        <end position="235"/>
    </location>
</feature>
<dbReference type="Proteomes" id="UP001304298">
    <property type="component" value="Unassembled WGS sequence"/>
</dbReference>
<dbReference type="SUPFAM" id="SSF46894">
    <property type="entry name" value="C-terminal effector domain of the bipartite response regulators"/>
    <property type="match status" value="1"/>
</dbReference>
<proteinExistence type="inferred from homology"/>
<reference evidence="5 6" key="1">
    <citation type="submission" date="2023-12" db="EMBL/GenBank/DDBJ databases">
        <title>Amycolatopsis sp. V23-08.</title>
        <authorList>
            <person name="Somphong A."/>
        </authorList>
    </citation>
    <scope>NUCLEOTIDE SEQUENCE [LARGE SCALE GENOMIC DNA]</scope>
    <source>
        <strain evidence="5 6">V23-08</strain>
    </source>
</reference>
<keyword evidence="2" id="KW-0238">DNA-binding</keyword>
<sequence length="1025" mass="108148">MTVELALLSGVSFRGRELTGARPGSLLALLAATLRAGCGADRLVAELWPGEPPEHPAKALQVLVSRTRARLGPDVIVTTATGYRLALRDEQVDTSAVLLHAAASERAARDGDHAGALEHAEAGLALYNGPADAAADDPLATLRAARAATYRSLARSRALALARLGRYAEAAGPLAESRQIRPADEEVLLELLRCEATTAGPATALKHYEDHRRALRDELGSDPGPALRALHRELLLADAPAQRHGVRHEPNPLLGRDRDIAAVTALLRTSRVVSVTGPGGLGKTRLAHAVGRRADQRVVHFIELAGLTSDGDVAAAVAAEFGVSGGAALADVAEALGPDPVLLILDNCEHVVRGAADLAHGLVSLSGELRVLTTSRAPLGLSSEAVYPLPELDLATAAELFTQRARAARPGADLPPAAVRTLCGRLDGLPLAVELAAARIRTLSVTEIGARLADRFTVLRGAARDAPGRHRTLHAVIDWSWHLLDGNGQAAMRALSVFPGGFTADAARHLLGDDGVLEQLVDQSLLKPADDGSGTRFRMLETVREFSGARRDEIDGETGRVIGSFLSWARDFGVTHHDSVVGPDLVQAVGRIRVEEDNLALALHHGLERGDGPAVAAIAAVLGSLWVTESNFTRLTALAEDTAWLLSHYCPAPDLLEATRTAAVLGALISLLMRTASARRTLVTLRRLPSAPPDDPVRAIQAALCTPDDAALQRLCGSDRPILAGMACYIASYARESANDLEGALAAARRMLARLERDGTPLPVALAHARVGELCLQVDPGDEALRHIDIALSLLEELGARSTSTRARWAKVLANLQRGAFDEAEQGLQPGAGDDEPIGLPMFDVCSRAEILLSRGDVEGGLRLWRQAADHLRAIPGAGLWKWEVQAVAVVTHARHGRVDLVADVVAGLSGPLSTMVTSAPVVEFPACGSLLVALAVSDLGRGDTVSGARLVALAERFGLQRSFQPAMSITRLREVAELADPAAYAEAASAYADLDHDGLRAAATAELGSRAQRGSRRNNARAQK</sequence>
<dbReference type="InterPro" id="IPR011990">
    <property type="entry name" value="TPR-like_helical_dom_sf"/>
</dbReference>
<dbReference type="InterPro" id="IPR016032">
    <property type="entry name" value="Sig_transdc_resp-reg_C-effctor"/>
</dbReference>
<dbReference type="InterPro" id="IPR001867">
    <property type="entry name" value="OmpR/PhoB-type_DNA-bd"/>
</dbReference>
<dbReference type="EMBL" id="JAYFSI010000002">
    <property type="protein sequence ID" value="MEA5360482.1"/>
    <property type="molecule type" value="Genomic_DNA"/>
</dbReference>
<dbReference type="SUPFAM" id="SSF52540">
    <property type="entry name" value="P-loop containing nucleoside triphosphate hydrolases"/>
    <property type="match status" value="1"/>
</dbReference>
<gene>
    <name evidence="5" type="ORF">VA596_13125</name>
</gene>
<evidence type="ECO:0000259" key="3">
    <source>
        <dbReference type="SMART" id="SM00862"/>
    </source>
</evidence>
<dbReference type="SUPFAM" id="SSF48452">
    <property type="entry name" value="TPR-like"/>
    <property type="match status" value="2"/>
</dbReference>
<evidence type="ECO:0000313" key="5">
    <source>
        <dbReference type="EMBL" id="MEA5360482.1"/>
    </source>
</evidence>
<comment type="caution">
    <text evidence="5">The sequence shown here is derived from an EMBL/GenBank/DDBJ whole genome shotgun (WGS) entry which is preliminary data.</text>
</comment>
<dbReference type="InterPro" id="IPR049945">
    <property type="entry name" value="AAA_22"/>
</dbReference>
<dbReference type="RefSeq" id="WP_323326667.1">
    <property type="nucleotide sequence ID" value="NZ_JAYFSI010000002.1"/>
</dbReference>
<dbReference type="SMART" id="SM01043">
    <property type="entry name" value="BTAD"/>
    <property type="match status" value="1"/>
</dbReference>
<evidence type="ECO:0000256" key="2">
    <source>
        <dbReference type="ARBA" id="ARBA00023125"/>
    </source>
</evidence>
<protein>
    <submittedName>
        <fullName evidence="5">BTAD domain-containing putative transcriptional regulator</fullName>
    </submittedName>
</protein>
<organism evidence="5 6">
    <name type="scientific">Amycolatopsis heterodermiae</name>
    <dbReference type="NCBI Taxonomy" id="3110235"/>
    <lineage>
        <taxon>Bacteria</taxon>
        <taxon>Bacillati</taxon>
        <taxon>Actinomycetota</taxon>
        <taxon>Actinomycetes</taxon>
        <taxon>Pseudonocardiales</taxon>
        <taxon>Pseudonocardiaceae</taxon>
        <taxon>Amycolatopsis</taxon>
    </lineage>
</organism>
<dbReference type="PANTHER" id="PTHR47691">
    <property type="entry name" value="REGULATOR-RELATED"/>
    <property type="match status" value="1"/>
</dbReference>
<dbReference type="Gene3D" id="1.10.10.10">
    <property type="entry name" value="Winged helix-like DNA-binding domain superfamily/Winged helix DNA-binding domain"/>
    <property type="match status" value="1"/>
</dbReference>
<dbReference type="SMART" id="SM00862">
    <property type="entry name" value="Trans_reg_C"/>
    <property type="match status" value="1"/>
</dbReference>
<dbReference type="Pfam" id="PF13401">
    <property type="entry name" value="AAA_22"/>
    <property type="match status" value="1"/>
</dbReference>
<dbReference type="PANTHER" id="PTHR47691:SF3">
    <property type="entry name" value="HTH-TYPE TRANSCRIPTIONAL REGULATOR RV0890C-RELATED"/>
    <property type="match status" value="1"/>
</dbReference>
<evidence type="ECO:0000259" key="4">
    <source>
        <dbReference type="SMART" id="SM01043"/>
    </source>
</evidence>
<accession>A0ABU5R2P6</accession>
<feature type="domain" description="OmpR/PhoB-type" evidence="3">
    <location>
        <begin position="15"/>
        <end position="85"/>
    </location>
</feature>